<dbReference type="Proteomes" id="UP000248480">
    <property type="component" value="Unplaced"/>
</dbReference>
<dbReference type="GO" id="GO:0071944">
    <property type="term" value="C:cell periphery"/>
    <property type="evidence" value="ECO:0007669"/>
    <property type="project" value="UniProtKB-ARBA"/>
</dbReference>
<dbReference type="PROSITE" id="PS50024">
    <property type="entry name" value="SEA"/>
    <property type="match status" value="1"/>
</dbReference>
<evidence type="ECO:0000313" key="3">
    <source>
        <dbReference type="Proteomes" id="UP000248480"/>
    </source>
</evidence>
<feature type="domain" description="SEA" evidence="2">
    <location>
        <begin position="92"/>
        <end position="214"/>
    </location>
</feature>
<organism evidence="3 4">
    <name type="scientific">Trichechus manatus latirostris</name>
    <name type="common">Florida manatee</name>
    <dbReference type="NCBI Taxonomy" id="127582"/>
    <lineage>
        <taxon>Eukaryota</taxon>
        <taxon>Metazoa</taxon>
        <taxon>Chordata</taxon>
        <taxon>Craniata</taxon>
        <taxon>Vertebrata</taxon>
        <taxon>Euteleostomi</taxon>
        <taxon>Mammalia</taxon>
        <taxon>Eutheria</taxon>
        <taxon>Afrotheria</taxon>
        <taxon>Sirenia</taxon>
        <taxon>Trichechidae</taxon>
        <taxon>Trichechus</taxon>
    </lineage>
</organism>
<evidence type="ECO:0000259" key="2">
    <source>
        <dbReference type="PROSITE" id="PS50024"/>
    </source>
</evidence>
<dbReference type="InterPro" id="IPR036364">
    <property type="entry name" value="SEA_dom_sf"/>
</dbReference>
<dbReference type="CTD" id="4584"/>
<dbReference type="KEGG" id="tmu:101341521"/>
<dbReference type="AlphaFoldDB" id="A0A2Y9RXE8"/>
<dbReference type="GeneID" id="101341521"/>
<accession>A0A2Y9RXE8</accession>
<gene>
    <name evidence="4" type="primary">MUC3A</name>
</gene>
<dbReference type="InParanoid" id="A0A2Y9RXE8"/>
<dbReference type="InterPro" id="IPR053311">
    <property type="entry name" value="Mucosal_Integrity_Assoc"/>
</dbReference>
<dbReference type="PANTHER" id="PTHR37999">
    <property type="entry name" value="MUCIN-17"/>
    <property type="match status" value="1"/>
</dbReference>
<sequence>MTSSKLAYPTLPTSKTSETSVATTQPPTTLICDNGGTWDQGRCVCLPEFSGERCQVQNKCRNGGKWDGLKCLCTSTFYGPLCEFPVEEVELDTVDTEVGMEVSVDQEFSPNLNDNTSQAYREFNTTFQNQMKMVYQNVQGFQSVEILSLRNGSIVVDYLVLLKLAFSSQLEEEYEKVKTSLKEVLQNASQEGAGCGNDTLCFKPDSIKLNNNSRTELTSEAICRRAAPEGYEDFYFPLPENNRLRCVTNCTSGVEGAIDCHQGECRLERSGPECRPWTKDKKWAEIWDENTVGTFSNVGFEDDRIVEKENYQLVLENVDTNVKVQIQRPEVTFTSL</sequence>
<dbReference type="STRING" id="127582.A0A2Y9RXE8"/>
<feature type="region of interest" description="Disordered" evidence="1">
    <location>
        <begin position="1"/>
        <end position="22"/>
    </location>
</feature>
<dbReference type="PROSITE" id="PS00022">
    <property type="entry name" value="EGF_1"/>
    <property type="match status" value="1"/>
</dbReference>
<keyword evidence="3" id="KW-1185">Reference proteome</keyword>
<dbReference type="InterPro" id="IPR000082">
    <property type="entry name" value="SEA_dom"/>
</dbReference>
<dbReference type="SMART" id="SM00200">
    <property type="entry name" value="SEA"/>
    <property type="match status" value="1"/>
</dbReference>
<proteinExistence type="predicted"/>
<dbReference type="RefSeq" id="XP_023596749.1">
    <property type="nucleotide sequence ID" value="XM_023740981.1"/>
</dbReference>
<evidence type="ECO:0000313" key="4">
    <source>
        <dbReference type="RefSeq" id="XP_023596749.1"/>
    </source>
</evidence>
<protein>
    <submittedName>
        <fullName evidence="4">Mucin-3A</fullName>
    </submittedName>
</protein>
<reference evidence="4" key="1">
    <citation type="submission" date="2025-08" db="UniProtKB">
        <authorList>
            <consortium name="RefSeq"/>
        </authorList>
    </citation>
    <scope>IDENTIFICATION</scope>
</reference>
<dbReference type="Gene3D" id="3.30.70.960">
    <property type="entry name" value="SEA domain"/>
    <property type="match status" value="1"/>
</dbReference>
<dbReference type="PANTHER" id="PTHR37999:SF2">
    <property type="entry name" value="MUCIN-17"/>
    <property type="match status" value="1"/>
</dbReference>
<dbReference type="SUPFAM" id="SSF82671">
    <property type="entry name" value="SEA domain"/>
    <property type="match status" value="1"/>
</dbReference>
<dbReference type="Pfam" id="PF01390">
    <property type="entry name" value="SEA"/>
    <property type="match status" value="1"/>
</dbReference>
<evidence type="ECO:0000256" key="1">
    <source>
        <dbReference type="SAM" id="MobiDB-lite"/>
    </source>
</evidence>
<name>A0A2Y9RXE8_TRIMA</name>
<dbReference type="InterPro" id="IPR000742">
    <property type="entry name" value="EGF"/>
</dbReference>
<dbReference type="Gene3D" id="2.10.25.10">
    <property type="entry name" value="Laminin"/>
    <property type="match status" value="1"/>
</dbReference>